<dbReference type="SUPFAM" id="SSF46955">
    <property type="entry name" value="Putative DNA-binding domain"/>
    <property type="match status" value="1"/>
</dbReference>
<evidence type="ECO:0000256" key="2">
    <source>
        <dbReference type="ARBA" id="ARBA00022833"/>
    </source>
</evidence>
<evidence type="ECO:0000256" key="1">
    <source>
        <dbReference type="ARBA" id="ARBA00004123"/>
    </source>
</evidence>
<dbReference type="PANTHER" id="PTHR10211">
    <property type="entry name" value="DEOXYRIBODIPYRIMIDINE PHOTOLYASE"/>
    <property type="match status" value="1"/>
</dbReference>
<dbReference type="PANTHER" id="PTHR10211:SF0">
    <property type="entry name" value="DEOXYRIBODIPYRIMIDINE PHOTO-LYASE"/>
    <property type="match status" value="1"/>
</dbReference>
<dbReference type="SUPFAM" id="SSF48173">
    <property type="entry name" value="Cryptochrome/photolyase FAD-binding domain"/>
    <property type="match status" value="1"/>
</dbReference>
<proteinExistence type="predicted"/>
<keyword evidence="2" id="KW-0862">Zinc</keyword>
<dbReference type="EMBL" id="JALJOU010000095">
    <property type="protein sequence ID" value="KAK9821904.1"/>
    <property type="molecule type" value="Genomic_DNA"/>
</dbReference>
<protein>
    <recommendedName>
        <fullName evidence="5">Photolyase/cryptochrome alpha/beta domain-containing protein</fullName>
    </recommendedName>
</protein>
<dbReference type="SUPFAM" id="SSF52425">
    <property type="entry name" value="Cryptochrome/photolyase, N-terminal domain"/>
    <property type="match status" value="1"/>
</dbReference>
<dbReference type="PROSITE" id="PS51645">
    <property type="entry name" value="PHR_CRY_ALPHA_BETA"/>
    <property type="match status" value="1"/>
</dbReference>
<dbReference type="InterPro" id="IPR052219">
    <property type="entry name" value="Photolyase_Class-2"/>
</dbReference>
<name>A0AAW1QKA1_9CHLO</name>
<evidence type="ECO:0000256" key="4">
    <source>
        <dbReference type="SAM" id="MobiDB-lite"/>
    </source>
</evidence>
<keyword evidence="7" id="KW-1185">Reference proteome</keyword>
<accession>A0AAW1QKA1</accession>
<reference evidence="6 7" key="1">
    <citation type="journal article" date="2024" name="Nat. Commun.">
        <title>Phylogenomics reveals the evolutionary origins of lichenization in chlorophyte algae.</title>
        <authorList>
            <person name="Puginier C."/>
            <person name="Libourel C."/>
            <person name="Otte J."/>
            <person name="Skaloud P."/>
            <person name="Haon M."/>
            <person name="Grisel S."/>
            <person name="Petersen M."/>
            <person name="Berrin J.G."/>
            <person name="Delaux P.M."/>
            <person name="Dal Grande F."/>
            <person name="Keller J."/>
        </authorList>
    </citation>
    <scope>NUCLEOTIDE SEQUENCE [LARGE SCALE GENOMIC DNA]</scope>
    <source>
        <strain evidence="6 7">SAG 245.80</strain>
    </source>
</reference>
<dbReference type="InterPro" id="IPR036134">
    <property type="entry name" value="Crypto/Photolyase_FAD-like_sf"/>
</dbReference>
<dbReference type="InterPro" id="IPR009061">
    <property type="entry name" value="DNA-bd_dom_put_sf"/>
</dbReference>
<feature type="domain" description="Photolyase/cryptochrome alpha/beta" evidence="5">
    <location>
        <begin position="118"/>
        <end position="278"/>
    </location>
</feature>
<dbReference type="Gene3D" id="1.10.579.10">
    <property type="entry name" value="DNA Cyclobutane Dipyrimidine Photolyase, subunit A, domain 3"/>
    <property type="match status" value="1"/>
</dbReference>
<gene>
    <name evidence="6" type="ORF">WJX81_000431</name>
</gene>
<dbReference type="Gene3D" id="3.40.50.620">
    <property type="entry name" value="HUPs"/>
    <property type="match status" value="1"/>
</dbReference>
<dbReference type="CDD" id="cd21075">
    <property type="entry name" value="DBD_XPA-like"/>
    <property type="match status" value="1"/>
</dbReference>
<dbReference type="InterPro" id="IPR006050">
    <property type="entry name" value="DNA_photolyase_N"/>
</dbReference>
<dbReference type="GO" id="GO:0000719">
    <property type="term" value="P:photoreactive repair"/>
    <property type="evidence" value="ECO:0007669"/>
    <property type="project" value="TreeGrafter"/>
</dbReference>
<feature type="region of interest" description="Disordered" evidence="4">
    <location>
        <begin position="625"/>
        <end position="645"/>
    </location>
</feature>
<dbReference type="InterPro" id="IPR037129">
    <property type="entry name" value="XPA_sf"/>
</dbReference>
<dbReference type="Gene3D" id="1.25.40.80">
    <property type="match status" value="1"/>
</dbReference>
<dbReference type="InterPro" id="IPR014729">
    <property type="entry name" value="Rossmann-like_a/b/a_fold"/>
</dbReference>
<organism evidence="6 7">
    <name type="scientific">Elliptochloris bilobata</name>
    <dbReference type="NCBI Taxonomy" id="381761"/>
    <lineage>
        <taxon>Eukaryota</taxon>
        <taxon>Viridiplantae</taxon>
        <taxon>Chlorophyta</taxon>
        <taxon>core chlorophytes</taxon>
        <taxon>Trebouxiophyceae</taxon>
        <taxon>Trebouxiophyceae incertae sedis</taxon>
        <taxon>Elliptochloris clade</taxon>
        <taxon>Elliptochloris</taxon>
    </lineage>
</organism>
<dbReference type="GO" id="GO:0005634">
    <property type="term" value="C:nucleus"/>
    <property type="evidence" value="ECO:0007669"/>
    <property type="project" value="UniProtKB-SubCell"/>
</dbReference>
<dbReference type="Pfam" id="PF00875">
    <property type="entry name" value="DNA_photolyase"/>
    <property type="match status" value="1"/>
</dbReference>
<evidence type="ECO:0000313" key="6">
    <source>
        <dbReference type="EMBL" id="KAK9821904.1"/>
    </source>
</evidence>
<dbReference type="InterPro" id="IPR036155">
    <property type="entry name" value="Crypto/Photolyase_N_sf"/>
</dbReference>
<evidence type="ECO:0000313" key="7">
    <source>
        <dbReference type="Proteomes" id="UP001445335"/>
    </source>
</evidence>
<dbReference type="GO" id="GO:0003904">
    <property type="term" value="F:deoxyribodipyrimidine photo-lyase activity"/>
    <property type="evidence" value="ECO:0007669"/>
    <property type="project" value="TreeGrafter"/>
</dbReference>
<keyword evidence="3" id="KW-0539">Nucleus</keyword>
<sequence length="645" mass="68575">MAARGSSLPKTHAKEAFCLSEKDLETLSPRLKANPRARKSGPPMKLYNQDELQALAVAKFGTLEAVEAERDRRLAVREQRAEAKLQREAGSAVNSPPPAISAVLTPFREASWAAPAGACVLYWMRTAVRAEENPALDVARAAAAARGARLVVAAFLLTAHPYPTARRWAFWLEGLRDAQRELRRQGDDLLVFLEGHTKSCVPSAGGGISHPGAHPKPPADAPLAGGWAALAGLAARAALVVTDESPVPPDAGWLETLGAGLGGGTALWAVDAACTLPMRLVARSAVDKAWKFRSASELPRKARMLNCPYGGAGGGSEGGDAAAGEGGAAEAQVLPPLGDLGWEPLDLQGADIGALVQGCIGVDQEVPPVSHIHGGTREGNARWQAFLHSGLDQYANRRNNAMLRDGVSRLSAHLHTGMVSPFRVARDAMAAKSYGAGKFVDEFLTWREVAYAFCFHHSAHLETLQVVPQWARNTLERHAADPRPLVTPAQLETGATGDALWDAMQQQLVLTGELHNNSRMTWGKAFIGWAPPAEALAALIRCNHRFALDGCGPCSYGGILWCFGLFDTAKAPESTPVYGSLRQRPTAGLIKRLNAARYLALAVTPHVPTPAQAARAVEAGAAAKRGAGQPTLQQLFSKAAKKQRT</sequence>
<evidence type="ECO:0000259" key="5">
    <source>
        <dbReference type="PROSITE" id="PS51645"/>
    </source>
</evidence>
<comment type="caution">
    <text evidence="6">The sequence shown here is derived from an EMBL/GenBank/DDBJ whole genome shotgun (WGS) entry which is preliminary data.</text>
</comment>
<comment type="subcellular location">
    <subcellularLocation>
        <location evidence="1">Nucleus</location>
    </subcellularLocation>
</comment>
<evidence type="ECO:0000256" key="3">
    <source>
        <dbReference type="ARBA" id="ARBA00023242"/>
    </source>
</evidence>
<dbReference type="Gene3D" id="3.90.530.10">
    <property type="entry name" value="XPA C-terminal domain"/>
    <property type="match status" value="1"/>
</dbReference>
<dbReference type="AlphaFoldDB" id="A0AAW1QKA1"/>
<dbReference type="Proteomes" id="UP001445335">
    <property type="component" value="Unassembled WGS sequence"/>
</dbReference>